<keyword evidence="2" id="KW-1185">Reference proteome</keyword>
<sequence>MKTLGFESETFDGVHPTIDIITKKQIWSCGWISADFKQLDQVVVLAMDVPTDGDWRLHFKKIGLFGKDTIGHVQDLQDLIRRETTFSQEMVL</sequence>
<gene>
    <name evidence="1" type="ORF">WICPIJ_005321</name>
</gene>
<evidence type="ECO:0000313" key="1">
    <source>
        <dbReference type="EMBL" id="KAH3683702.1"/>
    </source>
</evidence>
<dbReference type="AlphaFoldDB" id="A0A9P8Q3T4"/>
<dbReference type="Proteomes" id="UP000774326">
    <property type="component" value="Unassembled WGS sequence"/>
</dbReference>
<evidence type="ECO:0000313" key="2">
    <source>
        <dbReference type="Proteomes" id="UP000774326"/>
    </source>
</evidence>
<proteinExistence type="predicted"/>
<accession>A0A9P8Q3T4</accession>
<comment type="caution">
    <text evidence="1">The sequence shown here is derived from an EMBL/GenBank/DDBJ whole genome shotgun (WGS) entry which is preliminary data.</text>
</comment>
<protein>
    <submittedName>
        <fullName evidence="1">Uncharacterized protein</fullName>
    </submittedName>
</protein>
<reference evidence="1" key="1">
    <citation type="journal article" date="2021" name="Open Biol.">
        <title>Shared evolutionary footprints suggest mitochondrial oxidative damage underlies multiple complex I losses in fungi.</title>
        <authorList>
            <person name="Schikora-Tamarit M.A."/>
            <person name="Marcet-Houben M."/>
            <person name="Nosek J."/>
            <person name="Gabaldon T."/>
        </authorList>
    </citation>
    <scope>NUCLEOTIDE SEQUENCE</scope>
    <source>
        <strain evidence="1">CBS2887</strain>
    </source>
</reference>
<name>A0A9P8Q3T4_WICPI</name>
<organism evidence="1 2">
    <name type="scientific">Wickerhamomyces pijperi</name>
    <name type="common">Yeast</name>
    <name type="synonym">Pichia pijperi</name>
    <dbReference type="NCBI Taxonomy" id="599730"/>
    <lineage>
        <taxon>Eukaryota</taxon>
        <taxon>Fungi</taxon>
        <taxon>Dikarya</taxon>
        <taxon>Ascomycota</taxon>
        <taxon>Saccharomycotina</taxon>
        <taxon>Saccharomycetes</taxon>
        <taxon>Phaffomycetales</taxon>
        <taxon>Wickerhamomycetaceae</taxon>
        <taxon>Wickerhamomyces</taxon>
    </lineage>
</organism>
<dbReference type="EMBL" id="JAEUBG010002986">
    <property type="protein sequence ID" value="KAH3683702.1"/>
    <property type="molecule type" value="Genomic_DNA"/>
</dbReference>
<reference evidence="1" key="2">
    <citation type="submission" date="2021-01" db="EMBL/GenBank/DDBJ databases">
        <authorList>
            <person name="Schikora-Tamarit M.A."/>
        </authorList>
    </citation>
    <scope>NUCLEOTIDE SEQUENCE</scope>
    <source>
        <strain evidence="1">CBS2887</strain>
    </source>
</reference>